<dbReference type="Pfam" id="PF00270">
    <property type="entry name" value="DEAD"/>
    <property type="match status" value="1"/>
</dbReference>
<dbReference type="Pfam" id="PF07717">
    <property type="entry name" value="OB_NTP_bind"/>
    <property type="match status" value="1"/>
</dbReference>
<dbReference type="FunFam" id="3.40.50.300:FF:000145">
    <property type="entry name" value="probable ATP-dependent RNA helicase DHX40"/>
    <property type="match status" value="1"/>
</dbReference>
<dbReference type="AlphaFoldDB" id="A0A0L0G2W2"/>
<dbReference type="Pfam" id="PF21010">
    <property type="entry name" value="HA2_C"/>
    <property type="match status" value="1"/>
</dbReference>
<dbReference type="PANTHER" id="PTHR18934">
    <property type="entry name" value="ATP-DEPENDENT RNA HELICASE"/>
    <property type="match status" value="1"/>
</dbReference>
<proteinExistence type="inferred from homology"/>
<evidence type="ECO:0000256" key="4">
    <source>
        <dbReference type="ARBA" id="ARBA00022801"/>
    </source>
</evidence>
<dbReference type="InterPro" id="IPR011545">
    <property type="entry name" value="DEAD/DEAH_box_helicase_dom"/>
</dbReference>
<organism evidence="11 12">
    <name type="scientific">Sphaeroforma arctica JP610</name>
    <dbReference type="NCBI Taxonomy" id="667725"/>
    <lineage>
        <taxon>Eukaryota</taxon>
        <taxon>Ichthyosporea</taxon>
        <taxon>Ichthyophonida</taxon>
        <taxon>Sphaeroforma</taxon>
    </lineage>
</organism>
<evidence type="ECO:0000313" key="11">
    <source>
        <dbReference type="EMBL" id="KNC83420.1"/>
    </source>
</evidence>
<evidence type="ECO:0000259" key="9">
    <source>
        <dbReference type="PROSITE" id="PS51192"/>
    </source>
</evidence>
<dbReference type="EMBL" id="KQ241835">
    <property type="protein sequence ID" value="KNC83420.1"/>
    <property type="molecule type" value="Genomic_DNA"/>
</dbReference>
<dbReference type="Gene3D" id="1.20.120.1080">
    <property type="match status" value="1"/>
</dbReference>
<dbReference type="InterPro" id="IPR027417">
    <property type="entry name" value="P-loop_NTPase"/>
</dbReference>
<dbReference type="GO" id="GO:0003724">
    <property type="term" value="F:RNA helicase activity"/>
    <property type="evidence" value="ECO:0007669"/>
    <property type="project" value="UniProtKB-EC"/>
</dbReference>
<evidence type="ECO:0000256" key="3">
    <source>
        <dbReference type="ARBA" id="ARBA00022741"/>
    </source>
</evidence>
<dbReference type="EC" id="3.6.4.13" evidence="2"/>
<evidence type="ECO:0000313" key="12">
    <source>
        <dbReference type="Proteomes" id="UP000054560"/>
    </source>
</evidence>
<keyword evidence="3" id="KW-0547">Nucleotide-binding</keyword>
<keyword evidence="6" id="KW-0067">ATP-binding</keyword>
<dbReference type="InterPro" id="IPR048333">
    <property type="entry name" value="HA2_WH"/>
</dbReference>
<dbReference type="OrthoDB" id="10253254at2759"/>
<evidence type="ECO:0000256" key="7">
    <source>
        <dbReference type="ARBA" id="ARBA00047984"/>
    </source>
</evidence>
<evidence type="ECO:0000256" key="8">
    <source>
        <dbReference type="SAM" id="MobiDB-lite"/>
    </source>
</evidence>
<gene>
    <name evidence="11" type="ORF">SARC_04336</name>
</gene>
<dbReference type="InterPro" id="IPR007502">
    <property type="entry name" value="Helicase-assoc_dom"/>
</dbReference>
<comment type="catalytic activity">
    <reaction evidence="7">
        <text>ATP + H2O = ADP + phosphate + H(+)</text>
        <dbReference type="Rhea" id="RHEA:13065"/>
        <dbReference type="ChEBI" id="CHEBI:15377"/>
        <dbReference type="ChEBI" id="CHEBI:15378"/>
        <dbReference type="ChEBI" id="CHEBI:30616"/>
        <dbReference type="ChEBI" id="CHEBI:43474"/>
        <dbReference type="ChEBI" id="CHEBI:456216"/>
        <dbReference type="EC" id="3.6.4.13"/>
    </reaction>
</comment>
<dbReference type="InterPro" id="IPR002464">
    <property type="entry name" value="DNA/RNA_helicase_DEAH_CS"/>
</dbReference>
<dbReference type="Proteomes" id="UP000054560">
    <property type="component" value="Unassembled WGS sequence"/>
</dbReference>
<dbReference type="PROSITE" id="PS51194">
    <property type="entry name" value="HELICASE_CTER"/>
    <property type="match status" value="1"/>
</dbReference>
<evidence type="ECO:0000256" key="6">
    <source>
        <dbReference type="ARBA" id="ARBA00022840"/>
    </source>
</evidence>
<dbReference type="GeneID" id="25904840"/>
<dbReference type="GO" id="GO:0016787">
    <property type="term" value="F:hydrolase activity"/>
    <property type="evidence" value="ECO:0007669"/>
    <property type="project" value="UniProtKB-KW"/>
</dbReference>
<sequence length="698" mass="78262">MNNTNAPSFWRPGTTAPGSTLDRVSANEESPIDPSIYSVHSQTRSTQSRDELSRQRKQLPVYKYRQHLLYAMEKFRTIIVVGETGCGKTTQLPQYLAEVGWSGQGKMIACTQPRRVAATSVALRVAEEVGCRIGGKVGYSVRFDNAEGATTQIKYMTDGMLVRETLMDPLLQRYSTIMVDEAHERGLYTDVLLGLLRKIMKKRSDLRVIVSSATLDAEAFAEFFETNDDLTAPENNTATILSVEGRMHHVDIHYRRFPVPNYMQACADSVMQIHSKEGAGDVLVFLTGQDEVDQVVDMLSDRASSVSDARLRLLPMPLYASLPSEMQMRVFQPVARGCRKVVIATNIAETSVTIPNIVFVVDSGFAKIRAYNPVSGLEALVVTPVSKASAKQRAGRAGRVKPGKAYRLYTLEDYKSLEDQNVPEIQRSNLGQVVLQLKALGIQNIVRFDYLSPPPPDSLIRSMDLLHSLGAITDEGELSEPLGERMVECPLEPKLAKILLMSGEMGCSEEILTIVAMLQVQNIFVSPTNKRREADNHRRLFTALEGDHLSLLNAYTTFHKNKQSSGFCQTYFLNRRSLLRATEIRKQLLKFLRRFNIPICSTSDTEIIRRCITGGFFANCARLSGDGTYKSLRNGQTMAIHPSSVLYDESPPPWVVYHEVILTKQEYMKEVTVIDPEWLLEAAPHFYEYSRLVRNPKG</sequence>
<keyword evidence="4" id="KW-0378">Hydrolase</keyword>
<dbReference type="FunFam" id="3.40.50.300:FF:000578">
    <property type="entry name" value="probable ATP-dependent RNA helicase DHX35"/>
    <property type="match status" value="1"/>
</dbReference>
<dbReference type="eggNOG" id="KOG0922">
    <property type="taxonomic scope" value="Eukaryota"/>
</dbReference>
<dbReference type="GO" id="GO:0005524">
    <property type="term" value="F:ATP binding"/>
    <property type="evidence" value="ECO:0007669"/>
    <property type="project" value="UniProtKB-KW"/>
</dbReference>
<dbReference type="SMART" id="SM00490">
    <property type="entry name" value="HELICc"/>
    <property type="match status" value="1"/>
</dbReference>
<keyword evidence="12" id="KW-1185">Reference proteome</keyword>
<evidence type="ECO:0000259" key="10">
    <source>
        <dbReference type="PROSITE" id="PS51194"/>
    </source>
</evidence>
<dbReference type="GO" id="GO:0003723">
    <property type="term" value="F:RNA binding"/>
    <property type="evidence" value="ECO:0007669"/>
    <property type="project" value="TreeGrafter"/>
</dbReference>
<protein>
    <recommendedName>
        <fullName evidence="2">RNA helicase</fullName>
        <ecNumber evidence="2">3.6.4.13</ecNumber>
    </recommendedName>
</protein>
<dbReference type="InterPro" id="IPR014001">
    <property type="entry name" value="Helicase_ATP-bd"/>
</dbReference>
<feature type="domain" description="Helicase ATP-binding" evidence="9">
    <location>
        <begin position="69"/>
        <end position="233"/>
    </location>
</feature>
<dbReference type="STRING" id="667725.A0A0L0G2W2"/>
<evidence type="ECO:0000256" key="2">
    <source>
        <dbReference type="ARBA" id="ARBA00012552"/>
    </source>
</evidence>
<dbReference type="SMART" id="SM00847">
    <property type="entry name" value="HA2"/>
    <property type="match status" value="1"/>
</dbReference>
<dbReference type="SMART" id="SM00487">
    <property type="entry name" value="DEXDc"/>
    <property type="match status" value="1"/>
</dbReference>
<dbReference type="CDD" id="cd18791">
    <property type="entry name" value="SF2_C_RHA"/>
    <property type="match status" value="1"/>
</dbReference>
<dbReference type="Gene3D" id="3.40.50.300">
    <property type="entry name" value="P-loop containing nucleotide triphosphate hydrolases"/>
    <property type="match status" value="2"/>
</dbReference>
<dbReference type="InterPro" id="IPR001650">
    <property type="entry name" value="Helicase_C-like"/>
</dbReference>
<dbReference type="Pfam" id="PF04408">
    <property type="entry name" value="WHD_HA2"/>
    <property type="match status" value="1"/>
</dbReference>
<comment type="similarity">
    <text evidence="1">Belongs to the DEAD box helicase family. DEAH subfamily.</text>
</comment>
<dbReference type="InterPro" id="IPR011709">
    <property type="entry name" value="DEAD-box_helicase_OB_fold"/>
</dbReference>
<feature type="domain" description="Helicase C-terminal" evidence="10">
    <location>
        <begin position="258"/>
        <end position="441"/>
    </location>
</feature>
<dbReference type="PANTHER" id="PTHR18934:SF136">
    <property type="entry name" value="ATP-DEPENDENT RNA HELICASE DHX35-RELATED"/>
    <property type="match status" value="1"/>
</dbReference>
<dbReference type="SUPFAM" id="SSF52540">
    <property type="entry name" value="P-loop containing nucleoside triphosphate hydrolases"/>
    <property type="match status" value="1"/>
</dbReference>
<dbReference type="Pfam" id="PF00271">
    <property type="entry name" value="Helicase_C"/>
    <property type="match status" value="1"/>
</dbReference>
<reference evidence="11 12" key="1">
    <citation type="submission" date="2011-02" db="EMBL/GenBank/DDBJ databases">
        <title>The Genome Sequence of Sphaeroforma arctica JP610.</title>
        <authorList>
            <consortium name="The Broad Institute Genome Sequencing Platform"/>
            <person name="Russ C."/>
            <person name="Cuomo C."/>
            <person name="Young S.K."/>
            <person name="Zeng Q."/>
            <person name="Gargeya S."/>
            <person name="Alvarado L."/>
            <person name="Berlin A."/>
            <person name="Chapman S.B."/>
            <person name="Chen Z."/>
            <person name="Freedman E."/>
            <person name="Gellesch M."/>
            <person name="Goldberg J."/>
            <person name="Griggs A."/>
            <person name="Gujja S."/>
            <person name="Heilman E."/>
            <person name="Heiman D."/>
            <person name="Howarth C."/>
            <person name="Mehta T."/>
            <person name="Neiman D."/>
            <person name="Pearson M."/>
            <person name="Roberts A."/>
            <person name="Saif S."/>
            <person name="Shea T."/>
            <person name="Shenoy N."/>
            <person name="Sisk P."/>
            <person name="Stolte C."/>
            <person name="Sykes S."/>
            <person name="White J."/>
            <person name="Yandava C."/>
            <person name="Burger G."/>
            <person name="Gray M.W."/>
            <person name="Holland P.W.H."/>
            <person name="King N."/>
            <person name="Lang F.B.F."/>
            <person name="Roger A.J."/>
            <person name="Ruiz-Trillo I."/>
            <person name="Haas B."/>
            <person name="Nusbaum C."/>
            <person name="Birren B."/>
        </authorList>
    </citation>
    <scope>NUCLEOTIDE SEQUENCE [LARGE SCALE GENOMIC DNA]</scope>
    <source>
        <strain evidence="11 12">JP610</strain>
    </source>
</reference>
<feature type="region of interest" description="Disordered" evidence="8">
    <location>
        <begin position="1"/>
        <end position="55"/>
    </location>
</feature>
<name>A0A0L0G2W2_9EUKA</name>
<dbReference type="PROSITE" id="PS51192">
    <property type="entry name" value="HELICASE_ATP_BIND_1"/>
    <property type="match status" value="1"/>
</dbReference>
<dbReference type="PROSITE" id="PS00690">
    <property type="entry name" value="DEAH_ATP_HELICASE"/>
    <property type="match status" value="1"/>
</dbReference>
<accession>A0A0L0G2W2</accession>
<dbReference type="RefSeq" id="XP_014157322.1">
    <property type="nucleotide sequence ID" value="XM_014301847.1"/>
</dbReference>
<keyword evidence="5 11" id="KW-0347">Helicase</keyword>
<evidence type="ECO:0000256" key="1">
    <source>
        <dbReference type="ARBA" id="ARBA00008792"/>
    </source>
</evidence>
<evidence type="ECO:0000256" key="5">
    <source>
        <dbReference type="ARBA" id="ARBA00022806"/>
    </source>
</evidence>